<comment type="subcellular location">
    <subcellularLocation>
        <location evidence="1">Membrane</location>
        <topology evidence="1">Single-pass membrane protein</topology>
    </subcellularLocation>
</comment>
<dbReference type="EMBL" id="JALHLF010000008">
    <property type="protein sequence ID" value="MCJ2181840.1"/>
    <property type="molecule type" value="Genomic_DNA"/>
</dbReference>
<dbReference type="Pfam" id="PF04357">
    <property type="entry name" value="TamB"/>
    <property type="match status" value="1"/>
</dbReference>
<keyword evidence="4 5" id="KW-0472">Membrane</keyword>
<keyword evidence="3 5" id="KW-1133">Transmembrane helix</keyword>
<sequence length="1432" mass="150247">MADDTMHEPGEGEGVAVVSGEESAIGTDNAAGVEPRARTIGQRVRSRLLKTIVAAVLGIVVLGAALIFGIDTGPGHRFVAEQIAALSFENGMRIRVGRIEGSLYGKMSLHDLSVYDTKGEFLFAPEIDVDWRPFAYLEKHVDVRSATAAKMILRRSPVFKPTPPSEGPLLPDLDIDIGELRIDQFVAEAPVSGKLRIMTVSGKTHIANGRAEVEAKGATVAIAGKEGGDRFDVTLDAVPDKNRLAIDLDLQAPTGGVIAALSGFTQPLALKVSGKGDWKTWNGALKGSYGSKPLADLTLAARDGTFHVKGPTEVARLVSGPTAALLGPITEVDLTAALAERRMTLSGQVSSDAFRLVPKGLVDFSDNTFEDLQLDFALLKPAVMAPELKGSGLDAHVTLDGAFATPKVAYAISASRLVMNGMGLEALRAQGEARVDADQILIPVSARVARITGLDSVAGGKLDNVTLAGDLAIKGTRILSDNLRLKSDRIDAKVLVVADMSTGLYTGAIDGRIDRYEIASVGVFTIATDMDLKSKGGAYALEGTVKARSTKLLNENLNTYLGGNFAVSSRVHYGSDGVARFSGLALSAPYLTVRGGSGMWSPDGRIAFDANATSQQYGAIGVRVRGSIANPDAHLTAEHPGLGIGLANLDARVTGAKNGYRLNLTSDTDYGPLKGDVTLEMGKAMAVQINSANLSGVDFAGRLVQTKAGPFEGQLTAKGNGIGGVVDLAAQDRYQAATFHLRAKDTVFDGPAKLAIGSAIIDGRTVLYDQPLVEADAQLSGTHFGDYDLAAARVLIDYRDGKGKAKALVEGVSGIPFRLGINAEMQPELWRVALNGRMRGQSVKTLSPARITIKDGTYELLPTALSIGGGTLRVSGRYGDGYKLESRLEGLDLAMANSFMPGLGLGGTINGSFDFEQASPSAFPRADARLTLTNFTRTSSTTVSEPVNVAFVGKLLPDGGEARAVIRERGSVVGRMVTSLRPLPPGDGPWMTRLLQAPLSGGIRYNGPADTLFSFAGQPGQSLTGSVGMAADFSCQLADPCLKGIVKGRDLTYENQAYGTKLSDMALSGSFDGSQFKLDSLTANAGDGTLSASGSVSLAAADGYPMDFTVKLDKARLAKSNALSASATGTLNFTKKAKEPPLLSGTIRLPETRYKIVREGAAQVPALTGVRFKPRRGPARVTGDEEAETLTGAFGNIRLDLHVKAPEKLYVSGMGLESEWSADFTVGGTSSEPTMSGNINLVRGTLGFAGRSFELSEGKIAFNGGRTIDPTIDLTATETIDDVEVSVVVSGQAYNPEIDFSSSPSLPDDEIVSRILFGSSVANLSAIQAVQLASSLNSLRGTGGGLNPLGTLRSATGVDRLRILGADETTGRGTALAAGQYLTDDIYVEIITDARGFTATQLEISVTKWLSVLSQAGGSGVNSASVRIKKDY</sequence>
<feature type="transmembrane region" description="Helical" evidence="5">
    <location>
        <begin position="48"/>
        <end position="70"/>
    </location>
</feature>
<name>A0ABT0B9U1_9SPHN</name>
<proteinExistence type="predicted"/>
<evidence type="ECO:0000256" key="5">
    <source>
        <dbReference type="SAM" id="Phobius"/>
    </source>
</evidence>
<keyword evidence="8" id="KW-1185">Reference proteome</keyword>
<dbReference type="PANTHER" id="PTHR36985:SF1">
    <property type="entry name" value="TRANSLOCATION AND ASSEMBLY MODULE SUBUNIT TAMB"/>
    <property type="match status" value="1"/>
</dbReference>
<evidence type="ECO:0000256" key="1">
    <source>
        <dbReference type="ARBA" id="ARBA00004167"/>
    </source>
</evidence>
<evidence type="ECO:0000256" key="3">
    <source>
        <dbReference type="ARBA" id="ARBA00022989"/>
    </source>
</evidence>
<dbReference type="Proteomes" id="UP001162881">
    <property type="component" value="Unassembled WGS sequence"/>
</dbReference>
<evidence type="ECO:0000256" key="2">
    <source>
        <dbReference type="ARBA" id="ARBA00022692"/>
    </source>
</evidence>
<evidence type="ECO:0000256" key="4">
    <source>
        <dbReference type="ARBA" id="ARBA00023136"/>
    </source>
</evidence>
<gene>
    <name evidence="7" type="ORF">MTR62_03835</name>
</gene>
<accession>A0ABT0B9U1</accession>
<evidence type="ECO:0000313" key="7">
    <source>
        <dbReference type="EMBL" id="MCJ2181840.1"/>
    </source>
</evidence>
<dbReference type="InterPro" id="IPR007452">
    <property type="entry name" value="TamB_C"/>
</dbReference>
<protein>
    <submittedName>
        <fullName evidence="7">Translocation/assembly module TamB domain-containing protein</fullName>
    </submittedName>
</protein>
<reference evidence="7" key="1">
    <citation type="submission" date="2022-03" db="EMBL/GenBank/DDBJ databases">
        <title>Identification of a novel bacterium isolated from mangrove sediments.</title>
        <authorList>
            <person name="Pan X."/>
        </authorList>
    </citation>
    <scope>NUCLEOTIDE SEQUENCE</scope>
    <source>
        <strain evidence="7">B1949</strain>
    </source>
</reference>
<feature type="domain" description="Translocation and assembly module TamB C-terminal" evidence="6">
    <location>
        <begin position="1080"/>
        <end position="1432"/>
    </location>
</feature>
<keyword evidence="2 5" id="KW-0812">Transmembrane</keyword>
<evidence type="ECO:0000259" key="6">
    <source>
        <dbReference type="Pfam" id="PF04357"/>
    </source>
</evidence>
<comment type="caution">
    <text evidence="7">The sequence shown here is derived from an EMBL/GenBank/DDBJ whole genome shotgun (WGS) entry which is preliminary data.</text>
</comment>
<evidence type="ECO:0000313" key="8">
    <source>
        <dbReference type="Proteomes" id="UP001162881"/>
    </source>
</evidence>
<dbReference type="PANTHER" id="PTHR36985">
    <property type="entry name" value="TRANSLOCATION AND ASSEMBLY MODULE SUBUNIT TAMB"/>
    <property type="match status" value="1"/>
</dbReference>
<dbReference type="RefSeq" id="WP_244017134.1">
    <property type="nucleotide sequence ID" value="NZ_JALHLF010000008.1"/>
</dbReference>
<organism evidence="7 8">
    <name type="scientific">Novosphingobium organovorum</name>
    <dbReference type="NCBI Taxonomy" id="2930092"/>
    <lineage>
        <taxon>Bacteria</taxon>
        <taxon>Pseudomonadati</taxon>
        <taxon>Pseudomonadota</taxon>
        <taxon>Alphaproteobacteria</taxon>
        <taxon>Sphingomonadales</taxon>
        <taxon>Sphingomonadaceae</taxon>
        <taxon>Novosphingobium</taxon>
    </lineage>
</organism>